<dbReference type="EMBL" id="MN739053">
    <property type="protein sequence ID" value="QHS86311.1"/>
    <property type="molecule type" value="Genomic_DNA"/>
</dbReference>
<name>A0A6C0B3E2_9ZZZZ</name>
<sequence length="372" mass="44382">MKVPSVNYTLTYNAYYKNEINLKKYKLPELKTIIKEYNLTRTGNKDTLIGRIQDLFHKMRTSTKIQKVFRGWLVRRSFILRGDAYKNRKICVNDTDFITLEPLHEIPYELFYSYKDEKDFIYGFSLVSLMQIIKNKTSLKNPYNREKFPDQCTRDIISLNNITKIIYRDVVDEVEFYQTNNLLRRKPLTRNTQELNRNINENAVFSREYYHPTIIPGTYNVNDMNSKYNFIIESRTKNIQTRINNLFMEIDQLGNYTQSSWFSNLDRIGCLRFYRCLCDLWNYRAQLSYEIKKKICPFMEPFANIFNRSVLYNDAPLEDFQILCVTVMENLIYSGFEDEYRAISAFHLLSALTVVSAQARHSLPWLYESIAY</sequence>
<evidence type="ECO:0000313" key="2">
    <source>
        <dbReference type="EMBL" id="QHS86311.1"/>
    </source>
</evidence>
<organism evidence="2">
    <name type="scientific">viral metagenome</name>
    <dbReference type="NCBI Taxonomy" id="1070528"/>
    <lineage>
        <taxon>unclassified sequences</taxon>
        <taxon>metagenomes</taxon>
        <taxon>organismal metagenomes</taxon>
    </lineage>
</organism>
<accession>A0A6C0B3E2</accession>
<dbReference type="Pfam" id="PF00612">
    <property type="entry name" value="IQ"/>
    <property type="match status" value="1"/>
</dbReference>
<dbReference type="InterPro" id="IPR036361">
    <property type="entry name" value="SAP_dom_sf"/>
</dbReference>
<dbReference type="AlphaFoldDB" id="A0A6C0B3E2"/>
<dbReference type="PROSITE" id="PS50096">
    <property type="entry name" value="IQ"/>
    <property type="match status" value="1"/>
</dbReference>
<dbReference type="InterPro" id="IPR003034">
    <property type="entry name" value="SAP_dom"/>
</dbReference>
<dbReference type="SUPFAM" id="SSF68906">
    <property type="entry name" value="SAP domain"/>
    <property type="match status" value="1"/>
</dbReference>
<proteinExistence type="predicted"/>
<dbReference type="Gene3D" id="1.10.720.30">
    <property type="entry name" value="SAP domain"/>
    <property type="match status" value="1"/>
</dbReference>
<dbReference type="PROSITE" id="PS50800">
    <property type="entry name" value="SAP"/>
    <property type="match status" value="1"/>
</dbReference>
<reference evidence="2" key="1">
    <citation type="journal article" date="2020" name="Nature">
        <title>Giant virus diversity and host interactions through global metagenomics.</title>
        <authorList>
            <person name="Schulz F."/>
            <person name="Roux S."/>
            <person name="Paez-Espino D."/>
            <person name="Jungbluth S."/>
            <person name="Walsh D.A."/>
            <person name="Denef V.J."/>
            <person name="McMahon K.D."/>
            <person name="Konstantinidis K.T."/>
            <person name="Eloe-Fadrosh E.A."/>
            <person name="Kyrpides N.C."/>
            <person name="Woyke T."/>
        </authorList>
    </citation>
    <scope>NUCLEOTIDE SEQUENCE</scope>
    <source>
        <strain evidence="2">GVMAG-M-3300009187-29</strain>
    </source>
</reference>
<evidence type="ECO:0000259" key="1">
    <source>
        <dbReference type="PROSITE" id="PS50800"/>
    </source>
</evidence>
<protein>
    <recommendedName>
        <fullName evidence="1">SAP domain-containing protein</fullName>
    </recommendedName>
</protein>
<feature type="domain" description="SAP" evidence="1">
    <location>
        <begin position="22"/>
        <end position="56"/>
    </location>
</feature>
<dbReference type="InterPro" id="IPR000048">
    <property type="entry name" value="IQ_motif_EF-hand-BS"/>
</dbReference>